<keyword evidence="1" id="KW-1133">Transmembrane helix</keyword>
<feature type="transmembrane region" description="Helical" evidence="1">
    <location>
        <begin position="186"/>
        <end position="203"/>
    </location>
</feature>
<dbReference type="OrthoDB" id="9795582at2"/>
<evidence type="ECO:0000313" key="2">
    <source>
        <dbReference type="EMBL" id="SHK71925.1"/>
    </source>
</evidence>
<dbReference type="GO" id="GO:0009401">
    <property type="term" value="P:phosphoenolpyruvate-dependent sugar phosphotransferase system"/>
    <property type="evidence" value="ECO:0007669"/>
    <property type="project" value="InterPro"/>
</dbReference>
<dbReference type="AlphaFoldDB" id="A0A1M6URT8"/>
<name>A0A1M6URT8_9CLOT</name>
<feature type="transmembrane region" description="Helical" evidence="1">
    <location>
        <begin position="224"/>
        <end position="243"/>
    </location>
</feature>
<dbReference type="STRING" id="1121302.SAMN02745163_04343"/>
<evidence type="ECO:0000256" key="1">
    <source>
        <dbReference type="SAM" id="Phobius"/>
    </source>
</evidence>
<gene>
    <name evidence="2" type="ORF">SAMN02745163_04343</name>
</gene>
<dbReference type="RefSeq" id="WP_084109103.1">
    <property type="nucleotide sequence ID" value="NZ_FQZB01000024.1"/>
</dbReference>
<feature type="transmembrane region" description="Helical" evidence="1">
    <location>
        <begin position="144"/>
        <end position="166"/>
    </location>
</feature>
<dbReference type="PANTHER" id="PTHR32502">
    <property type="entry name" value="N-ACETYLGALACTOSAMINE PERMEASE II COMPONENT-RELATED"/>
    <property type="match status" value="1"/>
</dbReference>
<reference evidence="2 3" key="1">
    <citation type="submission" date="2016-11" db="EMBL/GenBank/DDBJ databases">
        <authorList>
            <person name="Jaros S."/>
            <person name="Januszkiewicz K."/>
            <person name="Wedrychowicz H."/>
        </authorList>
    </citation>
    <scope>NUCLEOTIDE SEQUENCE [LARGE SCALE GENOMIC DNA]</scope>
    <source>
        <strain evidence="2 3">DSM 21758</strain>
    </source>
</reference>
<protein>
    <submittedName>
        <fullName evidence="2">PTS system, mannose-specific IID component</fullName>
    </submittedName>
</protein>
<accession>A0A1M6URT8</accession>
<keyword evidence="3" id="KW-1185">Reference proteome</keyword>
<dbReference type="Pfam" id="PF03613">
    <property type="entry name" value="EIID-AGA"/>
    <property type="match status" value="1"/>
</dbReference>
<organism evidence="2 3">
    <name type="scientific">Clostridium cavendishii DSM 21758</name>
    <dbReference type="NCBI Taxonomy" id="1121302"/>
    <lineage>
        <taxon>Bacteria</taxon>
        <taxon>Bacillati</taxon>
        <taxon>Bacillota</taxon>
        <taxon>Clostridia</taxon>
        <taxon>Eubacteriales</taxon>
        <taxon>Clostridiaceae</taxon>
        <taxon>Clostridium</taxon>
    </lineage>
</organism>
<dbReference type="Proteomes" id="UP000184310">
    <property type="component" value="Unassembled WGS sequence"/>
</dbReference>
<feature type="transmembrane region" description="Helical" evidence="1">
    <location>
        <begin position="255"/>
        <end position="273"/>
    </location>
</feature>
<evidence type="ECO:0000313" key="3">
    <source>
        <dbReference type="Proteomes" id="UP000184310"/>
    </source>
</evidence>
<proteinExistence type="predicted"/>
<keyword evidence="1" id="KW-0472">Membrane</keyword>
<keyword evidence="1" id="KW-0812">Transmembrane</keyword>
<dbReference type="InterPro" id="IPR050303">
    <property type="entry name" value="GatZ_KbaZ_carbometab"/>
</dbReference>
<sequence length="274" mass="29843">MKMNNNNVENKVVDKKLLRRVTLRWWAGVSCGWNYEKMQALGLCYALMPALKKIHTNTEDLKKSVKNHLQFFNTNQGIGGIIVGATLALEEDKSQDNTEAIAAVKTGLMGPLAGIGDTVFGAIPKAVIGAIAANMAIQGNPIGILFWFAFDLFLIYLTFFFVRYGYEKGTSIVGEAGSKLKNLTEVANVLGVTVVGALIPTFVNTKMIGIWSYGKVSLNAQKDIMDKIMPGLVPAAIVALTYWLLGKKGMNSTRVLLLIVVFGFLGAYIQLFGI</sequence>
<dbReference type="PROSITE" id="PS51108">
    <property type="entry name" value="PTS_EIID"/>
    <property type="match status" value="1"/>
</dbReference>
<dbReference type="PANTHER" id="PTHR32502:SF26">
    <property type="entry name" value="PHOSPHOTRANSFERASE SYSTEM SUGAR-SPECIFIC EIID COMPONENT"/>
    <property type="match status" value="1"/>
</dbReference>
<dbReference type="GO" id="GO:0005886">
    <property type="term" value="C:plasma membrane"/>
    <property type="evidence" value="ECO:0007669"/>
    <property type="project" value="TreeGrafter"/>
</dbReference>
<dbReference type="EMBL" id="FQZB01000024">
    <property type="protein sequence ID" value="SHK71925.1"/>
    <property type="molecule type" value="Genomic_DNA"/>
</dbReference>
<dbReference type="InterPro" id="IPR004704">
    <property type="entry name" value="PTS_IID_man"/>
</dbReference>